<protein>
    <submittedName>
        <fullName evidence="2">Transposon Ty3-I Gag-Pol polyprotein</fullName>
    </submittedName>
</protein>
<keyword evidence="3" id="KW-1185">Reference proteome</keyword>
<dbReference type="EMBL" id="CM003604">
    <property type="protein sequence ID" value="KYP72502.1"/>
    <property type="molecule type" value="Genomic_DNA"/>
</dbReference>
<dbReference type="InterPro" id="IPR000477">
    <property type="entry name" value="RT_dom"/>
</dbReference>
<dbReference type="SUPFAM" id="SSF56672">
    <property type="entry name" value="DNA/RNA polymerases"/>
    <property type="match status" value="1"/>
</dbReference>
<accession>A0A151TZK1</accession>
<dbReference type="InterPro" id="IPR051320">
    <property type="entry name" value="Viral_Replic_Matur_Polypro"/>
</dbReference>
<dbReference type="InterPro" id="IPR043128">
    <property type="entry name" value="Rev_trsase/Diguanyl_cyclase"/>
</dbReference>
<dbReference type="PROSITE" id="PS50878">
    <property type="entry name" value="RT_POL"/>
    <property type="match status" value="1"/>
</dbReference>
<sequence length="118" mass="13939">MRFFQHSISPYANPIILVKKKDFSRRFCMDYQDLNSCLVFFDDILIYSLNLKCHMDYVKEMLDALHDHSLTVDKKKCSFNQESLEYLGHIISSQEVAADPKKVESMWLWLVPKDVKCL</sequence>
<feature type="domain" description="Reverse transcriptase" evidence="1">
    <location>
        <begin position="1"/>
        <end position="91"/>
    </location>
</feature>
<evidence type="ECO:0000313" key="2">
    <source>
        <dbReference type="EMBL" id="KYP72502.1"/>
    </source>
</evidence>
<dbReference type="Gene3D" id="3.30.70.270">
    <property type="match status" value="1"/>
</dbReference>
<organism evidence="2 3">
    <name type="scientific">Cajanus cajan</name>
    <name type="common">Pigeon pea</name>
    <name type="synonym">Cajanus indicus</name>
    <dbReference type="NCBI Taxonomy" id="3821"/>
    <lineage>
        <taxon>Eukaryota</taxon>
        <taxon>Viridiplantae</taxon>
        <taxon>Streptophyta</taxon>
        <taxon>Embryophyta</taxon>
        <taxon>Tracheophyta</taxon>
        <taxon>Spermatophyta</taxon>
        <taxon>Magnoliopsida</taxon>
        <taxon>eudicotyledons</taxon>
        <taxon>Gunneridae</taxon>
        <taxon>Pentapetalae</taxon>
        <taxon>rosids</taxon>
        <taxon>fabids</taxon>
        <taxon>Fabales</taxon>
        <taxon>Fabaceae</taxon>
        <taxon>Papilionoideae</taxon>
        <taxon>50 kb inversion clade</taxon>
        <taxon>NPAAA clade</taxon>
        <taxon>indigoferoid/millettioid clade</taxon>
        <taxon>Phaseoleae</taxon>
        <taxon>Cajanus</taxon>
    </lineage>
</organism>
<dbReference type="Gene3D" id="3.10.10.10">
    <property type="entry name" value="HIV Type 1 Reverse Transcriptase, subunit A, domain 1"/>
    <property type="match status" value="1"/>
</dbReference>
<dbReference type="PANTHER" id="PTHR33064">
    <property type="entry name" value="POL PROTEIN"/>
    <property type="match status" value="1"/>
</dbReference>
<evidence type="ECO:0000313" key="3">
    <source>
        <dbReference type="Proteomes" id="UP000075243"/>
    </source>
</evidence>
<dbReference type="Proteomes" id="UP000075243">
    <property type="component" value="Chromosome 2"/>
</dbReference>
<dbReference type="AlphaFoldDB" id="A0A151TZK1"/>
<dbReference type="Gramene" id="C.cajan_04970.t">
    <property type="protein sequence ID" value="C.cajan_04970.t"/>
    <property type="gene ID" value="C.cajan_04970"/>
</dbReference>
<name>A0A151TZK1_CAJCA</name>
<dbReference type="PANTHER" id="PTHR33064:SF37">
    <property type="entry name" value="RIBONUCLEASE H"/>
    <property type="match status" value="1"/>
</dbReference>
<dbReference type="Pfam" id="PF00078">
    <property type="entry name" value="RVT_1"/>
    <property type="match status" value="1"/>
</dbReference>
<evidence type="ECO:0000259" key="1">
    <source>
        <dbReference type="PROSITE" id="PS50878"/>
    </source>
</evidence>
<dbReference type="InterPro" id="IPR043502">
    <property type="entry name" value="DNA/RNA_pol_sf"/>
</dbReference>
<proteinExistence type="predicted"/>
<reference evidence="2 3" key="1">
    <citation type="journal article" date="2012" name="Nat. Biotechnol.">
        <title>Draft genome sequence of pigeonpea (Cajanus cajan), an orphan legume crop of resource-poor farmers.</title>
        <authorList>
            <person name="Varshney R.K."/>
            <person name="Chen W."/>
            <person name="Li Y."/>
            <person name="Bharti A.K."/>
            <person name="Saxena R.K."/>
            <person name="Schlueter J.A."/>
            <person name="Donoghue M.T."/>
            <person name="Azam S."/>
            <person name="Fan G."/>
            <person name="Whaley A.M."/>
            <person name="Farmer A.D."/>
            <person name="Sheridan J."/>
            <person name="Iwata A."/>
            <person name="Tuteja R."/>
            <person name="Penmetsa R.V."/>
            <person name="Wu W."/>
            <person name="Upadhyaya H.D."/>
            <person name="Yang S.P."/>
            <person name="Shah T."/>
            <person name="Saxena K.B."/>
            <person name="Michael T."/>
            <person name="McCombie W.R."/>
            <person name="Yang B."/>
            <person name="Zhang G."/>
            <person name="Yang H."/>
            <person name="Wang J."/>
            <person name="Spillane C."/>
            <person name="Cook D.R."/>
            <person name="May G.D."/>
            <person name="Xu X."/>
            <person name="Jackson S.A."/>
        </authorList>
    </citation>
    <scope>NUCLEOTIDE SEQUENCE [LARGE SCALE GENOMIC DNA]</scope>
    <source>
        <strain evidence="3">cv. Asha</strain>
    </source>
</reference>
<gene>
    <name evidence="2" type="ORF">KK1_005092</name>
</gene>